<feature type="compositionally biased region" description="Gly residues" evidence="2">
    <location>
        <begin position="255"/>
        <end position="264"/>
    </location>
</feature>
<feature type="coiled-coil region" evidence="1">
    <location>
        <begin position="684"/>
        <end position="745"/>
    </location>
</feature>
<feature type="region of interest" description="Disordered" evidence="2">
    <location>
        <begin position="236"/>
        <end position="269"/>
    </location>
</feature>
<feature type="compositionally biased region" description="Acidic residues" evidence="2">
    <location>
        <begin position="940"/>
        <end position="949"/>
    </location>
</feature>
<evidence type="ECO:0000256" key="1">
    <source>
        <dbReference type="SAM" id="Coils"/>
    </source>
</evidence>
<protein>
    <submittedName>
        <fullName evidence="3">Uncharacterized protein</fullName>
    </submittedName>
</protein>
<feature type="compositionally biased region" description="Basic and acidic residues" evidence="2">
    <location>
        <begin position="237"/>
        <end position="246"/>
    </location>
</feature>
<dbReference type="OMA" id="QHALYPQ"/>
<accession>C5K6P9</accession>
<dbReference type="GeneID" id="9058786"/>
<gene>
    <name evidence="3" type="ORF">Pmar_PMAR006865</name>
</gene>
<name>C5K6P9_PERM5</name>
<feature type="coiled-coil region" evidence="1">
    <location>
        <begin position="485"/>
        <end position="564"/>
    </location>
</feature>
<organism evidence="4">
    <name type="scientific">Perkinsus marinus (strain ATCC 50983 / TXsc)</name>
    <dbReference type="NCBI Taxonomy" id="423536"/>
    <lineage>
        <taxon>Eukaryota</taxon>
        <taxon>Sar</taxon>
        <taxon>Alveolata</taxon>
        <taxon>Perkinsozoa</taxon>
        <taxon>Perkinsea</taxon>
        <taxon>Perkinsida</taxon>
        <taxon>Perkinsidae</taxon>
        <taxon>Perkinsus</taxon>
    </lineage>
</organism>
<dbReference type="Proteomes" id="UP000007800">
    <property type="component" value="Unassembled WGS sequence"/>
</dbReference>
<feature type="region of interest" description="Disordered" evidence="2">
    <location>
        <begin position="931"/>
        <end position="955"/>
    </location>
</feature>
<reference evidence="3 4" key="1">
    <citation type="submission" date="2008-07" db="EMBL/GenBank/DDBJ databases">
        <authorList>
            <person name="El-Sayed N."/>
            <person name="Caler E."/>
            <person name="Inman J."/>
            <person name="Amedeo P."/>
            <person name="Hass B."/>
            <person name="Wortman J."/>
        </authorList>
    </citation>
    <scope>NUCLEOTIDE SEQUENCE [LARGE SCALE GENOMIC DNA]</scope>
    <source>
        <strain evidence="4">ATCC 50983 / TXsc</strain>
    </source>
</reference>
<keyword evidence="4" id="KW-1185">Reference proteome</keyword>
<dbReference type="OrthoDB" id="446191at2759"/>
<feature type="compositionally biased region" description="Basic and acidic residues" evidence="2">
    <location>
        <begin position="858"/>
        <end position="874"/>
    </location>
</feature>
<dbReference type="EMBL" id="GG670888">
    <property type="protein sequence ID" value="EER19969.1"/>
    <property type="molecule type" value="Genomic_DNA"/>
</dbReference>
<feature type="region of interest" description="Disordered" evidence="2">
    <location>
        <begin position="799"/>
        <end position="899"/>
    </location>
</feature>
<dbReference type="AlphaFoldDB" id="C5K6P9"/>
<dbReference type="InParanoid" id="C5K6P9"/>
<evidence type="ECO:0000313" key="4">
    <source>
        <dbReference type="Proteomes" id="UP000007800"/>
    </source>
</evidence>
<evidence type="ECO:0000256" key="2">
    <source>
        <dbReference type="SAM" id="MobiDB-lite"/>
    </source>
</evidence>
<dbReference type="RefSeq" id="XP_002788173.1">
    <property type="nucleotide sequence ID" value="XM_002788127.1"/>
</dbReference>
<evidence type="ECO:0000313" key="3">
    <source>
        <dbReference type="EMBL" id="EER19969.1"/>
    </source>
</evidence>
<feature type="compositionally biased region" description="Basic and acidic residues" evidence="2">
    <location>
        <begin position="800"/>
        <end position="812"/>
    </location>
</feature>
<feature type="region of interest" description="Disordered" evidence="2">
    <location>
        <begin position="753"/>
        <end position="776"/>
    </location>
</feature>
<keyword evidence="1" id="KW-0175">Coiled coil</keyword>
<proteinExistence type="predicted"/>
<sequence>MSIYSYTRPRFILLGLASQRCSIESSIFTTWLGRHGDGVERGPEDFTTWNSTSPVLGDVSESEILILLRPWATDPAGVANSAVKALTYFGLKEKDLALVHGLPFLARGKYRIQHALYPQRVGEEVPVTLVNQKQPRVYAYDKVPELVALSTLAKALGTTFYKRIEIGTKLVRSNRAPSWEVFPEVAKEALARIHGSWHESTLFEDDCDRSKVFARALPSAKEFGDVGESQPINTWRRTADLTKDPKPVGLQQSGGTRGQGSGKAGRGREELLTRVLQRRDDSGGMGVGGKMKYDREAIARILAETDEHLMGIGKGPRRSLPRELHGSYEVASTMLRQQEAIDHLTNDLHSVKDAQATSSRDILGELTSSTKAVERKVLGELAAIRREMGAVRNDCRRQSIERESVSPVCTKSCSDDQITRDQLSVMDRSLQARIDAIEKALDAKLDGFQQAVEKSLLVRVANVERKMGDISPKLDCSIEGVEDSMARMRRTVSGQEDAMGRLQREMEGRRGVEEELLAMKGIVESLEKERVRREARTEELSKGLVALERRVNEQKNRLEGLDGESKREIAEVRRVAQEGLTAAGPEFEKKLAAVLQRSVEKLKLGGVAGQGDNRVTLLEGKVAKLTEQFDVLEAILERDWRKLDELWSNRGCEDVIAMIEESLVQDREKLGELWYRYTEENGWEERIERRVDQLEADKSELADKVSAVDGVMGTVKGIREMGEDLRRTKEEVAELRGLLEGMERRVAGVVQRTGDFNGEKKTGDDNTVAETESNEGVIQKPSFSEFSSSDDVVVVLGVPEQDKEEGVGREEVNQGELEGVARESPSAASPGTPAVPQWSKEDELSGLSSDLDVSEPLNETKNDKFSAEASRDRSQVPAASGPSCPEAQDSAGPEHSVVRNRIVVDMRQETEEPRLASSHLVLTAERELDTSVEAASDVESIPEEPGLDGDTEKGAAGVITVEEIVKEKVSYDDWDEEDFEF</sequence>